<gene>
    <name evidence="1" type="ORF">HMPREF9431_01359</name>
</gene>
<accession>G1WC08</accession>
<dbReference type="AlphaFoldDB" id="G1WC08"/>
<reference evidence="1 2" key="1">
    <citation type="submission" date="2011-07" db="EMBL/GenBank/DDBJ databases">
        <title>The Genome Sequence of Prevotella oulorum F0390.</title>
        <authorList>
            <consortium name="The Broad Institute Genome Sequencing Platform"/>
            <consortium name="The Broad Institute Genome Sequencing Center for Infectious Disease"/>
            <person name="Earl A."/>
            <person name="Ward D."/>
            <person name="Feldgarden M."/>
            <person name="Gevers D."/>
            <person name="Izard J."/>
            <person name="Ganesan A."/>
            <person name="Baranova O.V."/>
            <person name="Blanton J.M."/>
            <person name="Tanner A.C."/>
            <person name="Dewhirst F.E."/>
            <person name="Young S.K."/>
            <person name="Zeng Q."/>
            <person name="Gargeya S."/>
            <person name="Fitzgerald M."/>
            <person name="Haas B."/>
            <person name="Abouelleil A."/>
            <person name="Alvarado L."/>
            <person name="Arachchi H.M."/>
            <person name="Berlin A."/>
            <person name="Brown A."/>
            <person name="Chapman S.B."/>
            <person name="Chen Z."/>
            <person name="Dunbar C."/>
            <person name="Freedman E."/>
            <person name="Gearin G."/>
            <person name="Gellesch M."/>
            <person name="Goldberg J."/>
            <person name="Griggs A."/>
            <person name="Gujja S."/>
            <person name="Heiman D."/>
            <person name="Howarth C."/>
            <person name="Larson L."/>
            <person name="Lui A."/>
            <person name="MacDonald P.J.P."/>
            <person name="Mehta T."/>
            <person name="Montmayeur A."/>
            <person name="Murphy C."/>
            <person name="Neiman D."/>
            <person name="Pearson M."/>
            <person name="Priest M."/>
            <person name="Roberts A."/>
            <person name="Saif S."/>
            <person name="Shea T."/>
            <person name="Shenoy N."/>
            <person name="Sisk P."/>
            <person name="Stolte C."/>
            <person name="Sykes S."/>
            <person name="Wortman J."/>
            <person name="Nusbaum C."/>
            <person name="Birren B."/>
        </authorList>
    </citation>
    <scope>NUCLEOTIDE SEQUENCE [LARGE SCALE GENOMIC DNA]</scope>
    <source>
        <strain evidence="1 2">F0390</strain>
    </source>
</reference>
<evidence type="ECO:0000313" key="2">
    <source>
        <dbReference type="Proteomes" id="UP000005141"/>
    </source>
</evidence>
<organism evidence="1 2">
    <name type="scientific">Segatella oulorum F0390</name>
    <dbReference type="NCBI Taxonomy" id="702438"/>
    <lineage>
        <taxon>Bacteria</taxon>
        <taxon>Pseudomonadati</taxon>
        <taxon>Bacteroidota</taxon>
        <taxon>Bacteroidia</taxon>
        <taxon>Bacteroidales</taxon>
        <taxon>Prevotellaceae</taxon>
        <taxon>Segatella</taxon>
    </lineage>
</organism>
<sequence length="34" mass="4385">MQQNSFPINDFFDEFYRKQLHRMKNFHRIQPENK</sequence>
<dbReference type="HOGENOM" id="CLU_3375235_0_0_10"/>
<name>G1WC08_9BACT</name>
<keyword evidence="2" id="KW-1185">Reference proteome</keyword>
<comment type="caution">
    <text evidence="1">The sequence shown here is derived from an EMBL/GenBank/DDBJ whole genome shotgun (WGS) entry which is preliminary data.</text>
</comment>
<dbReference type="EMBL" id="ADGI01000044">
    <property type="protein sequence ID" value="EGV31612.1"/>
    <property type="molecule type" value="Genomic_DNA"/>
</dbReference>
<evidence type="ECO:0000313" key="1">
    <source>
        <dbReference type="EMBL" id="EGV31612.1"/>
    </source>
</evidence>
<proteinExistence type="predicted"/>
<dbReference type="Proteomes" id="UP000005141">
    <property type="component" value="Unassembled WGS sequence"/>
</dbReference>
<protein>
    <submittedName>
        <fullName evidence="1">Uncharacterized protein</fullName>
    </submittedName>
</protein>